<dbReference type="Gene3D" id="3.40.30.10">
    <property type="entry name" value="Glutaredoxin"/>
    <property type="match status" value="1"/>
</dbReference>
<evidence type="ECO:0000313" key="11">
    <source>
        <dbReference type="EMBL" id="KAF4615316.1"/>
    </source>
</evidence>
<evidence type="ECO:0000256" key="10">
    <source>
        <dbReference type="SAM" id="SignalP"/>
    </source>
</evidence>
<keyword evidence="5 10" id="KW-0732">Signal</keyword>
<feature type="transmembrane region" description="Helical" evidence="9">
    <location>
        <begin position="285"/>
        <end position="305"/>
    </location>
</feature>
<evidence type="ECO:0000256" key="4">
    <source>
        <dbReference type="ARBA" id="ARBA00022692"/>
    </source>
</evidence>
<keyword evidence="4 9" id="KW-0812">Transmembrane</keyword>
<evidence type="ECO:0000256" key="3">
    <source>
        <dbReference type="ARBA" id="ARBA00009561"/>
    </source>
</evidence>
<dbReference type="PANTHER" id="PTHR12692:SF0">
    <property type="entry name" value="GH11935P"/>
    <property type="match status" value="1"/>
</dbReference>
<proteinExistence type="inferred from homology"/>
<evidence type="ECO:0000256" key="5">
    <source>
        <dbReference type="ARBA" id="ARBA00022729"/>
    </source>
</evidence>
<protein>
    <submittedName>
        <fullName evidence="11">Uncharacterized protein</fullName>
    </submittedName>
</protein>
<dbReference type="CDD" id="cd02947">
    <property type="entry name" value="TRX_family"/>
    <property type="match status" value="1"/>
</dbReference>
<evidence type="ECO:0000256" key="6">
    <source>
        <dbReference type="ARBA" id="ARBA00022824"/>
    </source>
</evidence>
<evidence type="ECO:0000313" key="12">
    <source>
        <dbReference type="Proteomes" id="UP000521872"/>
    </source>
</evidence>
<organism evidence="11 12">
    <name type="scientific">Agrocybe pediades</name>
    <dbReference type="NCBI Taxonomy" id="84607"/>
    <lineage>
        <taxon>Eukaryota</taxon>
        <taxon>Fungi</taxon>
        <taxon>Dikarya</taxon>
        <taxon>Basidiomycota</taxon>
        <taxon>Agaricomycotina</taxon>
        <taxon>Agaricomycetes</taxon>
        <taxon>Agaricomycetidae</taxon>
        <taxon>Agaricales</taxon>
        <taxon>Agaricineae</taxon>
        <taxon>Strophariaceae</taxon>
        <taxon>Agrocybe</taxon>
    </lineage>
</organism>
<accession>A0A8H4QQI2</accession>
<feature type="signal peptide" evidence="10">
    <location>
        <begin position="1"/>
        <end position="20"/>
    </location>
</feature>
<dbReference type="PROSITE" id="PS51257">
    <property type="entry name" value="PROKAR_LIPOPROTEIN"/>
    <property type="match status" value="1"/>
</dbReference>
<evidence type="ECO:0000256" key="7">
    <source>
        <dbReference type="ARBA" id="ARBA00022989"/>
    </source>
</evidence>
<sequence length="316" mass="35185">MKSFLFAGLAALATFSCVLAVSPEQRLVELANAGNGVITLNEDTFDLLTSPKRTWSASIQLTALDGRRRCGPCKEFNPSFEAVAKAWKSAPSDKRNEQFFATIDFDTAPSVFQKLNLMSAPVVFHYPPADGSRKPASGNISPVKYDFSEGFEAGPLAEYLSKYTPVPIPYRDPIDWAHWLTIAVGVLGAAIFLRFISPIVQNRWSWAVGTVLVTLVMTSGFMFTRIRNVPFNGGDGSWIAAGYQNQYGQEVQVVSFMYGLLAFSFLMLILVVPSQPSPSRQRMQVYLWTAVIMIIYSVLVSLFRVKNRGYPFRLFL</sequence>
<dbReference type="GO" id="GO:0008250">
    <property type="term" value="C:oligosaccharyltransferase complex"/>
    <property type="evidence" value="ECO:0007669"/>
    <property type="project" value="TreeGrafter"/>
</dbReference>
<dbReference type="InterPro" id="IPR036249">
    <property type="entry name" value="Thioredoxin-like_sf"/>
</dbReference>
<evidence type="ECO:0000256" key="1">
    <source>
        <dbReference type="ARBA" id="ARBA00002791"/>
    </source>
</evidence>
<comment type="caution">
    <text evidence="11">The sequence shown here is derived from an EMBL/GenBank/DDBJ whole genome shotgun (WGS) entry which is preliminary data.</text>
</comment>
<comment type="subcellular location">
    <subcellularLocation>
        <location evidence="2">Endoplasmic reticulum membrane</location>
        <topology evidence="2">Multi-pass membrane protein</topology>
    </subcellularLocation>
</comment>
<dbReference type="Proteomes" id="UP000521872">
    <property type="component" value="Unassembled WGS sequence"/>
</dbReference>
<feature type="transmembrane region" description="Helical" evidence="9">
    <location>
        <begin position="253"/>
        <end position="273"/>
    </location>
</feature>
<feature type="chain" id="PRO_5034873274" evidence="10">
    <location>
        <begin position="21"/>
        <end position="316"/>
    </location>
</feature>
<dbReference type="PANTHER" id="PTHR12692">
    <property type="entry name" value="DOLICHYL-DIPHOSPHOOLIGOSACCHARIDE--PROTEIN GLYCOSYLTRANSFERASE-RELATED"/>
    <property type="match status" value="1"/>
</dbReference>
<name>A0A8H4QQI2_9AGAR</name>
<dbReference type="Pfam" id="PF04756">
    <property type="entry name" value="OST3_OST6"/>
    <property type="match status" value="1"/>
</dbReference>
<reference evidence="11 12" key="1">
    <citation type="submission" date="2019-12" db="EMBL/GenBank/DDBJ databases">
        <authorList>
            <person name="Floudas D."/>
            <person name="Bentzer J."/>
            <person name="Ahren D."/>
            <person name="Johansson T."/>
            <person name="Persson P."/>
            <person name="Tunlid A."/>
        </authorList>
    </citation>
    <scope>NUCLEOTIDE SEQUENCE [LARGE SCALE GENOMIC DNA]</scope>
    <source>
        <strain evidence="11 12">CBS 102.39</strain>
    </source>
</reference>
<dbReference type="GO" id="GO:0018279">
    <property type="term" value="P:protein N-linked glycosylation via asparagine"/>
    <property type="evidence" value="ECO:0007669"/>
    <property type="project" value="TreeGrafter"/>
</dbReference>
<feature type="transmembrane region" description="Helical" evidence="9">
    <location>
        <begin position="204"/>
        <end position="223"/>
    </location>
</feature>
<keyword evidence="7 9" id="KW-1133">Transmembrane helix</keyword>
<gene>
    <name evidence="11" type="ORF">D9613_003071</name>
</gene>
<dbReference type="InterPro" id="IPR021149">
    <property type="entry name" value="OligosaccharylTrfase_OST3/OST6"/>
</dbReference>
<evidence type="ECO:0000256" key="8">
    <source>
        <dbReference type="ARBA" id="ARBA00023136"/>
    </source>
</evidence>
<comment type="function">
    <text evidence="1">Subunit of the oligosaccharyl transferase (OST) complex that catalyzes the initial transfer of a defined glycan (Glc(3)Man(9)GlcNAc(2) in eukaryotes) from the lipid carrier dolichol-pyrophosphate to an asparagine residue within an Asn-X-Ser/Thr consensus motif in nascent polypeptide chains, the first step in protein N-glycosylation. N-glycosylation occurs cotranslationally and the complex associates with the Sec61 complex at the channel-forming translocon complex that mediates protein translocation across the endoplasmic reticulum (ER). All subunits are required for a maximal enzyme activity.</text>
</comment>
<dbReference type="EMBL" id="JAACJL010000044">
    <property type="protein sequence ID" value="KAF4615316.1"/>
    <property type="molecule type" value="Genomic_DNA"/>
</dbReference>
<dbReference type="SUPFAM" id="SSF52833">
    <property type="entry name" value="Thioredoxin-like"/>
    <property type="match status" value="1"/>
</dbReference>
<evidence type="ECO:0000256" key="2">
    <source>
        <dbReference type="ARBA" id="ARBA00004477"/>
    </source>
</evidence>
<keyword evidence="6" id="KW-0256">Endoplasmic reticulum</keyword>
<dbReference type="AlphaFoldDB" id="A0A8H4QQI2"/>
<evidence type="ECO:0000256" key="9">
    <source>
        <dbReference type="SAM" id="Phobius"/>
    </source>
</evidence>
<keyword evidence="12" id="KW-1185">Reference proteome</keyword>
<keyword evidence="8 9" id="KW-0472">Membrane</keyword>
<feature type="transmembrane region" description="Helical" evidence="9">
    <location>
        <begin position="176"/>
        <end position="197"/>
    </location>
</feature>
<comment type="similarity">
    <text evidence="3">Belongs to the OST3/OST6 family.</text>
</comment>